<dbReference type="PANTHER" id="PTHR14273:SF0">
    <property type="entry name" value="LYR MOTIF-CONTAINING PROTEIN 1"/>
    <property type="match status" value="1"/>
</dbReference>
<dbReference type="GO" id="GO:0005739">
    <property type="term" value="C:mitochondrion"/>
    <property type="evidence" value="ECO:0007669"/>
    <property type="project" value="TreeGrafter"/>
</dbReference>
<evidence type="ECO:0000259" key="3">
    <source>
        <dbReference type="Pfam" id="PF05347"/>
    </source>
</evidence>
<dbReference type="CDD" id="cd20261">
    <property type="entry name" value="Complex1_LYR_LYRM1"/>
    <property type="match status" value="1"/>
</dbReference>
<dbReference type="InterPro" id="IPR008011">
    <property type="entry name" value="Complex1_LYR_dom"/>
</dbReference>
<feature type="domain" description="Complex 1 LYR protein" evidence="3">
    <location>
        <begin position="8"/>
        <end position="71"/>
    </location>
</feature>
<dbReference type="AlphaFoldDB" id="A0A1W0WA81"/>
<sequence>MSSAARLRTLALYRKIIRTARKWTAVLPENTLAERKYILEEAGRLFRQNAKVAEPGEIEQCILEGEARLEMAMHYKNPYPRMSNMPPQSMTLGKGRKESELQRIRTLPAHLRSYSKDS</sequence>
<accession>A0A1W0WA81</accession>
<protein>
    <submittedName>
        <fullName evidence="4">LYR motif-containing protein 1</fullName>
    </submittedName>
</protein>
<dbReference type="InterPro" id="IPR045294">
    <property type="entry name" value="Complex1_LYR_LYRM1"/>
</dbReference>
<evidence type="ECO:0000256" key="2">
    <source>
        <dbReference type="SAM" id="MobiDB-lite"/>
    </source>
</evidence>
<evidence type="ECO:0000313" key="5">
    <source>
        <dbReference type="Proteomes" id="UP000192578"/>
    </source>
</evidence>
<keyword evidence="5" id="KW-1185">Reference proteome</keyword>
<dbReference type="PANTHER" id="PTHR14273">
    <property type="entry name" value="LYR MOTIF-CONTAINING PROTEIN 1"/>
    <property type="match status" value="1"/>
</dbReference>
<evidence type="ECO:0000256" key="1">
    <source>
        <dbReference type="ARBA" id="ARBA00009508"/>
    </source>
</evidence>
<comment type="caution">
    <text evidence="4">The sequence shown here is derived from an EMBL/GenBank/DDBJ whole genome shotgun (WGS) entry which is preliminary data.</text>
</comment>
<evidence type="ECO:0000313" key="4">
    <source>
        <dbReference type="EMBL" id="OQV12115.1"/>
    </source>
</evidence>
<name>A0A1W0WA81_HYPEX</name>
<feature type="region of interest" description="Disordered" evidence="2">
    <location>
        <begin position="78"/>
        <end position="101"/>
    </location>
</feature>
<dbReference type="Pfam" id="PF05347">
    <property type="entry name" value="Complex1_LYR"/>
    <property type="match status" value="1"/>
</dbReference>
<organism evidence="4 5">
    <name type="scientific">Hypsibius exemplaris</name>
    <name type="common">Freshwater tardigrade</name>
    <dbReference type="NCBI Taxonomy" id="2072580"/>
    <lineage>
        <taxon>Eukaryota</taxon>
        <taxon>Metazoa</taxon>
        <taxon>Ecdysozoa</taxon>
        <taxon>Tardigrada</taxon>
        <taxon>Eutardigrada</taxon>
        <taxon>Parachela</taxon>
        <taxon>Hypsibioidea</taxon>
        <taxon>Hypsibiidae</taxon>
        <taxon>Hypsibius</taxon>
    </lineage>
</organism>
<dbReference type="Proteomes" id="UP000192578">
    <property type="component" value="Unassembled WGS sequence"/>
</dbReference>
<comment type="similarity">
    <text evidence="1">Belongs to the complex I LYR family.</text>
</comment>
<dbReference type="InterPro" id="IPR040330">
    <property type="entry name" value="LYRM1"/>
</dbReference>
<reference evidence="5" key="1">
    <citation type="submission" date="2017-01" db="EMBL/GenBank/DDBJ databases">
        <title>Comparative genomics of anhydrobiosis in the tardigrade Hypsibius dujardini.</title>
        <authorList>
            <person name="Yoshida Y."/>
            <person name="Koutsovoulos G."/>
            <person name="Laetsch D."/>
            <person name="Stevens L."/>
            <person name="Kumar S."/>
            <person name="Horikawa D."/>
            <person name="Ishino K."/>
            <person name="Komine S."/>
            <person name="Tomita M."/>
            <person name="Blaxter M."/>
            <person name="Arakawa K."/>
        </authorList>
    </citation>
    <scope>NUCLEOTIDE SEQUENCE [LARGE SCALE GENOMIC DNA]</scope>
    <source>
        <strain evidence="5">Z151</strain>
    </source>
</reference>
<gene>
    <name evidence="4" type="ORF">BV898_13594</name>
</gene>
<dbReference type="OrthoDB" id="275715at2759"/>
<dbReference type="EMBL" id="MTYJ01000153">
    <property type="protein sequence ID" value="OQV12115.1"/>
    <property type="molecule type" value="Genomic_DNA"/>
</dbReference>
<proteinExistence type="inferred from homology"/>